<organism evidence="1 2">
    <name type="scientific">Lactobacillus mulieris</name>
    <dbReference type="NCBI Taxonomy" id="2508708"/>
    <lineage>
        <taxon>Bacteria</taxon>
        <taxon>Bacillati</taxon>
        <taxon>Bacillota</taxon>
        <taxon>Bacilli</taxon>
        <taxon>Lactobacillales</taxon>
        <taxon>Lactobacillaceae</taxon>
        <taxon>Lactobacillus</taxon>
    </lineage>
</organism>
<dbReference type="EMBL" id="JAKHLF010000001">
    <property type="protein sequence ID" value="MCZ3844108.1"/>
    <property type="molecule type" value="Genomic_DNA"/>
</dbReference>
<evidence type="ECO:0000313" key="1">
    <source>
        <dbReference type="EMBL" id="MCZ3844108.1"/>
    </source>
</evidence>
<comment type="caution">
    <text evidence="1">The sequence shown here is derived from an EMBL/GenBank/DDBJ whole genome shotgun (WGS) entry which is preliminary data.</text>
</comment>
<protein>
    <submittedName>
        <fullName evidence="1">Sporulation protein Cse60</fullName>
    </submittedName>
</protein>
<proteinExistence type="predicted"/>
<name>A0AAP3GWP6_9LACO</name>
<dbReference type="AlphaFoldDB" id="A0AAP3GWP6"/>
<evidence type="ECO:0000313" key="2">
    <source>
        <dbReference type="Proteomes" id="UP001213015"/>
    </source>
</evidence>
<gene>
    <name evidence="1" type="ORF">L2422_01035</name>
</gene>
<reference evidence="1" key="1">
    <citation type="submission" date="2022-01" db="EMBL/GenBank/DDBJ databases">
        <title>VMRC isolate genome collection.</title>
        <authorList>
            <person name="France M."/>
            <person name="Rutt L."/>
            <person name="Humphrys M."/>
            <person name="Ravel J."/>
        </authorList>
    </citation>
    <scope>NUCLEOTIDE SEQUENCE</scope>
    <source>
        <strain evidence="1">C0127B5</strain>
    </source>
</reference>
<dbReference type="Proteomes" id="UP001213015">
    <property type="component" value="Unassembled WGS sequence"/>
</dbReference>
<accession>A0AAP3GWP6</accession>
<sequence length="85" mass="9927">MNKTKVKLIDKTYISEKYGQDKDGYTKVRIDRAINDFIKDKKVIDIKYQTNMTSIVWGGVDDDRYLVTALVIYEVDREEESVTEA</sequence>
<dbReference type="RefSeq" id="WP_265669082.1">
    <property type="nucleotide sequence ID" value="NZ_JAKHKO010000001.1"/>
</dbReference>